<dbReference type="Gene3D" id="4.10.60.10">
    <property type="entry name" value="Zinc finger, CCHC-type"/>
    <property type="match status" value="1"/>
</dbReference>
<sequence>MLQDSVSCVNKVRRSARGELLLLGRKLDSAIGELGSATTSTLMTAIKIKDLDETTTKKEICKALQTHLDGAAELGLDAVRSRRKAFAGTEITVVTLPDQLAAKAIKLGRIRERNEVLRCYRYWEPGHMAARCQGPDRRACSHRCGQDGHMAKNCENVPSCLLCWSDDARTHASLSAGCPLAKKFTQGPQWK</sequence>
<dbReference type="GO" id="GO:0003676">
    <property type="term" value="F:nucleic acid binding"/>
    <property type="evidence" value="ECO:0007669"/>
    <property type="project" value="InterPro"/>
</dbReference>
<reference evidence="1 2" key="1">
    <citation type="submission" date="2020-02" db="EMBL/GenBank/DDBJ databases">
        <authorList>
            <person name="Ferguson B K."/>
        </authorList>
    </citation>
    <scope>NUCLEOTIDE SEQUENCE [LARGE SCALE GENOMIC DNA]</scope>
</reference>
<evidence type="ECO:0000313" key="1">
    <source>
        <dbReference type="EMBL" id="CAB0032708.1"/>
    </source>
</evidence>
<keyword evidence="2" id="KW-1185">Reference proteome</keyword>
<proteinExistence type="predicted"/>
<evidence type="ECO:0000313" key="2">
    <source>
        <dbReference type="Proteomes" id="UP000479190"/>
    </source>
</evidence>
<evidence type="ECO:0008006" key="3">
    <source>
        <dbReference type="Google" id="ProtNLM"/>
    </source>
</evidence>
<protein>
    <recommendedName>
        <fullName evidence="3">CCHC-type domain-containing protein</fullName>
    </recommendedName>
</protein>
<dbReference type="SUPFAM" id="SSF57756">
    <property type="entry name" value="Retrovirus zinc finger-like domains"/>
    <property type="match status" value="1"/>
</dbReference>
<gene>
    <name evidence="1" type="ORF">TBRA_LOCUS4634</name>
</gene>
<dbReference type="AlphaFoldDB" id="A0A6H5I8D0"/>
<name>A0A6H5I8D0_9HYME</name>
<accession>A0A6H5I8D0</accession>
<organism evidence="1 2">
    <name type="scientific">Trichogramma brassicae</name>
    <dbReference type="NCBI Taxonomy" id="86971"/>
    <lineage>
        <taxon>Eukaryota</taxon>
        <taxon>Metazoa</taxon>
        <taxon>Ecdysozoa</taxon>
        <taxon>Arthropoda</taxon>
        <taxon>Hexapoda</taxon>
        <taxon>Insecta</taxon>
        <taxon>Pterygota</taxon>
        <taxon>Neoptera</taxon>
        <taxon>Endopterygota</taxon>
        <taxon>Hymenoptera</taxon>
        <taxon>Apocrita</taxon>
        <taxon>Proctotrupomorpha</taxon>
        <taxon>Chalcidoidea</taxon>
        <taxon>Trichogrammatidae</taxon>
        <taxon>Trichogramma</taxon>
    </lineage>
</organism>
<dbReference type="InterPro" id="IPR036875">
    <property type="entry name" value="Znf_CCHC_sf"/>
</dbReference>
<dbReference type="EMBL" id="CADCXV010000688">
    <property type="protein sequence ID" value="CAB0032708.1"/>
    <property type="molecule type" value="Genomic_DNA"/>
</dbReference>
<dbReference type="Proteomes" id="UP000479190">
    <property type="component" value="Unassembled WGS sequence"/>
</dbReference>
<dbReference type="GO" id="GO:0008270">
    <property type="term" value="F:zinc ion binding"/>
    <property type="evidence" value="ECO:0007669"/>
    <property type="project" value="InterPro"/>
</dbReference>
<dbReference type="OrthoDB" id="7699172at2759"/>